<dbReference type="RefSeq" id="WP_244676875.1">
    <property type="nucleotide sequence ID" value="NZ_CP095046.1"/>
</dbReference>
<keyword evidence="1" id="KW-0472">Membrane</keyword>
<organism evidence="2 3">
    <name type="scientific">Hymenobacter cellulosilyticus</name>
    <dbReference type="NCBI Taxonomy" id="2932248"/>
    <lineage>
        <taxon>Bacteria</taxon>
        <taxon>Pseudomonadati</taxon>
        <taxon>Bacteroidota</taxon>
        <taxon>Cytophagia</taxon>
        <taxon>Cytophagales</taxon>
        <taxon>Hymenobacteraceae</taxon>
        <taxon>Hymenobacter</taxon>
    </lineage>
</organism>
<dbReference type="AlphaFoldDB" id="A0A8T9Q7N5"/>
<evidence type="ECO:0000313" key="3">
    <source>
        <dbReference type="Proteomes" id="UP000831796"/>
    </source>
</evidence>
<gene>
    <name evidence="2" type="ORF">MUN79_06200</name>
</gene>
<accession>A0A8T9Q7N5</accession>
<keyword evidence="3" id="KW-1185">Reference proteome</keyword>
<name>A0A8T9Q7N5_9BACT</name>
<sequence length="178" mass="20228">MHTKKWLYSLLITGLLLAAYNTLLVTGLLLGSKSAQHQDRAYLYDLRLADQVRWHVDNLVAIPDSFVTVVNVYAQRGKPTQYAWSSYGKERFGQLIQKPTDTLSAQLSDSLFYLTQRVFADIPALSEQDHFIEITDGASSKIELNTFDNTINASIITDSYSHIGPLLFLLRHSRRHKN</sequence>
<evidence type="ECO:0000313" key="2">
    <source>
        <dbReference type="EMBL" id="UOQ73524.1"/>
    </source>
</evidence>
<dbReference type="EMBL" id="CP095046">
    <property type="protein sequence ID" value="UOQ73524.1"/>
    <property type="molecule type" value="Genomic_DNA"/>
</dbReference>
<evidence type="ECO:0000256" key="1">
    <source>
        <dbReference type="SAM" id="Phobius"/>
    </source>
</evidence>
<proteinExistence type="predicted"/>
<dbReference type="KEGG" id="hcu:MUN79_06200"/>
<feature type="transmembrane region" description="Helical" evidence="1">
    <location>
        <begin position="6"/>
        <end position="30"/>
    </location>
</feature>
<dbReference type="Proteomes" id="UP000831796">
    <property type="component" value="Chromosome"/>
</dbReference>
<reference evidence="2" key="1">
    <citation type="submission" date="2022-04" db="EMBL/GenBank/DDBJ databases">
        <title>Hymenobacter sp. isolated from the air.</title>
        <authorList>
            <person name="Won M."/>
            <person name="Lee C.-M."/>
            <person name="Woen H.-Y."/>
            <person name="Kwon S.-W."/>
        </authorList>
    </citation>
    <scope>NUCLEOTIDE SEQUENCE</scope>
    <source>
        <strain evidence="2">5116S-3</strain>
    </source>
</reference>
<keyword evidence="1" id="KW-1133">Transmembrane helix</keyword>
<keyword evidence="1" id="KW-0812">Transmembrane</keyword>
<protein>
    <submittedName>
        <fullName evidence="2">Uncharacterized protein</fullName>
    </submittedName>
</protein>